<dbReference type="Proteomes" id="UP000439983">
    <property type="component" value="Unassembled WGS sequence"/>
</dbReference>
<keyword evidence="1" id="KW-0732">Signal</keyword>
<feature type="signal peptide" evidence="1">
    <location>
        <begin position="1"/>
        <end position="19"/>
    </location>
</feature>
<dbReference type="RefSeq" id="WP_153439839.1">
    <property type="nucleotide sequence ID" value="NZ_JACIGA010000006.1"/>
</dbReference>
<accession>A0A6N7LDG9</accession>
<name>A0A6N7LDG9_SINTE</name>
<dbReference type="OrthoDB" id="7330009at2"/>
<evidence type="ECO:0000256" key="1">
    <source>
        <dbReference type="SAM" id="SignalP"/>
    </source>
</evidence>
<dbReference type="AlphaFoldDB" id="A0A6N7LDG9"/>
<dbReference type="Gene3D" id="2.60.120.200">
    <property type="match status" value="1"/>
</dbReference>
<gene>
    <name evidence="2" type="ORF">GHK62_14405</name>
</gene>
<dbReference type="EMBL" id="WITC01000057">
    <property type="protein sequence ID" value="MQX15903.1"/>
    <property type="molecule type" value="Genomic_DNA"/>
</dbReference>
<dbReference type="Pfam" id="PF14099">
    <property type="entry name" value="Polysacc_lyase"/>
    <property type="match status" value="1"/>
</dbReference>
<proteinExistence type="predicted"/>
<evidence type="ECO:0000313" key="2">
    <source>
        <dbReference type="EMBL" id="MQX15903.1"/>
    </source>
</evidence>
<keyword evidence="3" id="KW-1185">Reference proteome</keyword>
<organism evidence="2 3">
    <name type="scientific">Sinorhizobium terangae</name>
    <dbReference type="NCBI Taxonomy" id="110322"/>
    <lineage>
        <taxon>Bacteria</taxon>
        <taxon>Pseudomonadati</taxon>
        <taxon>Pseudomonadota</taxon>
        <taxon>Alphaproteobacteria</taxon>
        <taxon>Hyphomicrobiales</taxon>
        <taxon>Rhizobiaceae</taxon>
        <taxon>Sinorhizobium/Ensifer group</taxon>
        <taxon>Sinorhizobium</taxon>
    </lineage>
</organism>
<reference evidence="2 3" key="1">
    <citation type="journal article" date="2013" name="Genome Biol.">
        <title>Comparative genomics of the core and accessory genomes of 48 Sinorhizobium strains comprising five genospecies.</title>
        <authorList>
            <person name="Sugawara M."/>
            <person name="Epstein B."/>
            <person name="Badgley B.D."/>
            <person name="Unno T."/>
            <person name="Xu L."/>
            <person name="Reese J."/>
            <person name="Gyaneshwar P."/>
            <person name="Denny R."/>
            <person name="Mudge J."/>
            <person name="Bharti A.K."/>
            <person name="Farmer A.D."/>
            <person name="May G.D."/>
            <person name="Woodward J.E."/>
            <person name="Medigue C."/>
            <person name="Vallenet D."/>
            <person name="Lajus A."/>
            <person name="Rouy Z."/>
            <person name="Martinez-Vaz B."/>
            <person name="Tiffin P."/>
            <person name="Young N.D."/>
            <person name="Sadowsky M.J."/>
        </authorList>
    </citation>
    <scope>NUCLEOTIDE SEQUENCE [LARGE SCALE GENOMIC DNA]</scope>
    <source>
        <strain evidence="2 3">USDA4894</strain>
    </source>
</reference>
<protein>
    <recommendedName>
        <fullName evidence="4">Polysaccharide lyase family 7 protein</fullName>
    </recommendedName>
</protein>
<dbReference type="InterPro" id="IPR025975">
    <property type="entry name" value="Polysacc_lyase"/>
</dbReference>
<comment type="caution">
    <text evidence="2">The sequence shown here is derived from an EMBL/GenBank/DDBJ whole genome shotgun (WGS) entry which is preliminary data.</text>
</comment>
<evidence type="ECO:0000313" key="3">
    <source>
        <dbReference type="Proteomes" id="UP000439983"/>
    </source>
</evidence>
<evidence type="ECO:0008006" key="4">
    <source>
        <dbReference type="Google" id="ProtNLM"/>
    </source>
</evidence>
<sequence>MFRVVFLAAALAATSIAHAQSTEPQLNPDQKLVDGFEGTDFAPEGGLYYRDNFEQSAGSYVFQSDVKRTGNGGLQLSIVPKCPQPEDGCSERAEIWEKTALRVPYDQGVWYGFSVKFADPVPSGDHRYLIAQWKREIDHGADGDFSPFLAFRMSLGKLFVTVETNYLPPVSTGPENTPAHCAPGEVPVWLRPELNQMRMLVAADPNWKPEDGRLFNSCTTGITVTNHGNPLPDPKSGWIDFAVFTKPGPDGSGHIELFANGQPVITVKGHIGHADKGLGRNQYFKFGPYRAADTTNWTLYYDDFRRSSRCADVLTNGICPFS</sequence>
<feature type="chain" id="PRO_5026671783" description="Polysaccharide lyase family 7 protein" evidence="1">
    <location>
        <begin position="20"/>
        <end position="322"/>
    </location>
</feature>